<evidence type="ECO:0000313" key="2">
    <source>
        <dbReference type="EMBL" id="KAH7387686.1"/>
    </source>
</evidence>
<organism evidence="2 3">
    <name type="scientific">Ceratopteris richardii</name>
    <name type="common">Triangle waterfern</name>
    <dbReference type="NCBI Taxonomy" id="49495"/>
    <lineage>
        <taxon>Eukaryota</taxon>
        <taxon>Viridiplantae</taxon>
        <taxon>Streptophyta</taxon>
        <taxon>Embryophyta</taxon>
        <taxon>Tracheophyta</taxon>
        <taxon>Polypodiopsida</taxon>
        <taxon>Polypodiidae</taxon>
        <taxon>Polypodiales</taxon>
        <taxon>Pteridineae</taxon>
        <taxon>Pteridaceae</taxon>
        <taxon>Parkerioideae</taxon>
        <taxon>Ceratopteris</taxon>
    </lineage>
</organism>
<feature type="region of interest" description="Disordered" evidence="1">
    <location>
        <begin position="23"/>
        <end position="48"/>
    </location>
</feature>
<comment type="caution">
    <text evidence="2">The sequence shown here is derived from an EMBL/GenBank/DDBJ whole genome shotgun (WGS) entry which is preliminary data.</text>
</comment>
<keyword evidence="3" id="KW-1185">Reference proteome</keyword>
<evidence type="ECO:0000256" key="1">
    <source>
        <dbReference type="SAM" id="MobiDB-lite"/>
    </source>
</evidence>
<dbReference type="EMBL" id="CM035421">
    <property type="protein sequence ID" value="KAH7387686.1"/>
    <property type="molecule type" value="Genomic_DNA"/>
</dbReference>
<dbReference type="AlphaFoldDB" id="A0A8T2T1J5"/>
<evidence type="ECO:0000313" key="3">
    <source>
        <dbReference type="Proteomes" id="UP000825935"/>
    </source>
</evidence>
<gene>
    <name evidence="2" type="ORF">KP509_16G036500</name>
</gene>
<protein>
    <submittedName>
        <fullName evidence="2">Uncharacterized protein</fullName>
    </submittedName>
</protein>
<sequence>MDGSSLAILPILRGELLVISDTTGKKHGREEKGKKIQSSARKGGACMGDSATGGRVTFYGGQTWDAHKSLRRRRTQGAAVKERRSRLFLAFFDRGRRSAGRTGHLKGGGCISEGEGCVQ</sequence>
<name>A0A8T2T1J5_CERRI</name>
<reference evidence="2" key="1">
    <citation type="submission" date="2021-08" db="EMBL/GenBank/DDBJ databases">
        <title>WGS assembly of Ceratopteris richardii.</title>
        <authorList>
            <person name="Marchant D.B."/>
            <person name="Chen G."/>
            <person name="Jenkins J."/>
            <person name="Shu S."/>
            <person name="Leebens-Mack J."/>
            <person name="Grimwood J."/>
            <person name="Schmutz J."/>
            <person name="Soltis P."/>
            <person name="Soltis D."/>
            <person name="Chen Z.-H."/>
        </authorList>
    </citation>
    <scope>NUCLEOTIDE SEQUENCE</scope>
    <source>
        <strain evidence="2">Whitten #5841</strain>
        <tissue evidence="2">Leaf</tissue>
    </source>
</reference>
<dbReference type="Proteomes" id="UP000825935">
    <property type="component" value="Chromosome 16"/>
</dbReference>
<accession>A0A8T2T1J5</accession>
<proteinExistence type="predicted"/>